<dbReference type="InterPro" id="IPR036188">
    <property type="entry name" value="FAD/NAD-bd_sf"/>
</dbReference>
<dbReference type="PRINTS" id="PR00368">
    <property type="entry name" value="FADPNR"/>
</dbReference>
<keyword evidence="10" id="KW-0812">Transmembrane</keyword>
<dbReference type="EC" id="1.3.99.33" evidence="3"/>
<feature type="transmembrane region" description="Helical" evidence="10">
    <location>
        <begin position="21"/>
        <end position="41"/>
    </location>
</feature>
<dbReference type="Gene3D" id="3.90.1010.20">
    <property type="match status" value="1"/>
</dbReference>
<sequence length="637" mass="66407">MKTEQGTANMPKPHGSKNKATLARVFALALSMMLVFSGLIACSPSSNGGNGGNSGSNEAASEQSYTPGTYTGTGTGNGGDITVEVTFSEDAITDIKVVSQSETETVAAEALETIPASIIEYQSLGVDTMSGATMSSLGLVAAITDCVEQAGGNVSQLKKVPAQEKSTETVEKEADAIVVGGGGAGMAAAIRLQELGKNVILVEKTYRLGGSISVSGGNQVVTGSKLQAEAGVTDDSAESMVEDFQKNGEDICVPELIELYANNVGETTDWIHEYAGVEYNMEGGLHDLAEYSHDRELAYAGGGAGATESLRQAVKDSGADVLLDTTAESLIEENGKVVGVNAAGKDGTTYVLKADSVVLATGGYGNSDEYLTEELQNSLYYGLMGSTGDGLTMATAEGIDADTRLMEYAKLYPNGAEVSPGRAKSTIDGNLLVWPMSTILVNAEGERVVNEKASNHEILEVELEQTDSMLYLLMDQENFDVWSTKLKDTGFNTQAVEGYLEANGSTTPIFAHGDTIEELAGVLGMDPATLQATVDAYNAGVDAGTDEFGRTGEYLQMKIGEGPYYLVEQKPRYATTMGGLVVNDSLQVMNKSGEPIEGLYASGEVVGGVMGSNSPSGANNGWALTSGKLAAEAIAEN</sequence>
<organism evidence="12 13">
    <name type="scientific">Raoultibacter timonensis</name>
    <dbReference type="NCBI Taxonomy" id="1907662"/>
    <lineage>
        <taxon>Bacteria</taxon>
        <taxon>Bacillati</taxon>
        <taxon>Actinomycetota</taxon>
        <taxon>Coriobacteriia</taxon>
        <taxon>Eggerthellales</taxon>
        <taxon>Eggerthellaceae</taxon>
        <taxon>Raoultibacter</taxon>
    </lineage>
</organism>
<dbReference type="PANTHER" id="PTHR43400">
    <property type="entry name" value="FUMARATE REDUCTASE"/>
    <property type="match status" value="1"/>
</dbReference>
<evidence type="ECO:0000259" key="11">
    <source>
        <dbReference type="SMART" id="SM00900"/>
    </source>
</evidence>
<comment type="catalytic activity">
    <reaction evidence="8">
        <text>dihydrourocanate + A = urocanate + AH2</text>
        <dbReference type="Rhea" id="RHEA:36059"/>
        <dbReference type="ChEBI" id="CHEBI:13193"/>
        <dbReference type="ChEBI" id="CHEBI:17499"/>
        <dbReference type="ChEBI" id="CHEBI:27247"/>
        <dbReference type="ChEBI" id="CHEBI:72991"/>
        <dbReference type="EC" id="1.3.99.33"/>
    </reaction>
</comment>
<comment type="cofactor">
    <cofactor evidence="1">
        <name>FMN</name>
        <dbReference type="ChEBI" id="CHEBI:58210"/>
    </cofactor>
</comment>
<dbReference type="SMART" id="SM00900">
    <property type="entry name" value="FMN_bind"/>
    <property type="match status" value="1"/>
</dbReference>
<keyword evidence="10" id="KW-1133">Transmembrane helix</keyword>
<keyword evidence="7" id="KW-0560">Oxidoreductase</keyword>
<evidence type="ECO:0000256" key="10">
    <source>
        <dbReference type="SAM" id="Phobius"/>
    </source>
</evidence>
<name>A0ABM7WLI7_9ACTN</name>
<dbReference type="PRINTS" id="PR00411">
    <property type="entry name" value="PNDRDTASEI"/>
</dbReference>
<evidence type="ECO:0000313" key="12">
    <source>
        <dbReference type="EMBL" id="BDE97262.1"/>
    </source>
</evidence>
<evidence type="ECO:0000256" key="6">
    <source>
        <dbReference type="ARBA" id="ARBA00022827"/>
    </source>
</evidence>
<evidence type="ECO:0000313" key="13">
    <source>
        <dbReference type="Proteomes" id="UP001320544"/>
    </source>
</evidence>
<keyword evidence="13" id="KW-1185">Reference proteome</keyword>
<dbReference type="SUPFAM" id="SSF56425">
    <property type="entry name" value="Succinate dehydrogenase/fumarate reductase flavoprotein, catalytic domain"/>
    <property type="match status" value="1"/>
</dbReference>
<dbReference type="SUPFAM" id="SSF51905">
    <property type="entry name" value="FAD/NAD(P)-binding domain"/>
    <property type="match status" value="1"/>
</dbReference>
<accession>A0ABM7WLI7</accession>
<evidence type="ECO:0000256" key="8">
    <source>
        <dbReference type="ARBA" id="ARBA00049922"/>
    </source>
</evidence>
<evidence type="ECO:0000256" key="9">
    <source>
        <dbReference type="SAM" id="MobiDB-lite"/>
    </source>
</evidence>
<dbReference type="InterPro" id="IPR050315">
    <property type="entry name" value="FAD-oxidoreductase_2"/>
</dbReference>
<evidence type="ECO:0000256" key="4">
    <source>
        <dbReference type="ARBA" id="ARBA00015872"/>
    </source>
</evidence>
<proteinExistence type="predicted"/>
<dbReference type="RefSeq" id="WP_244386467.1">
    <property type="nucleotide sequence ID" value="NZ_AP025564.1"/>
</dbReference>
<feature type="region of interest" description="Disordered" evidence="9">
    <location>
        <begin position="47"/>
        <end position="77"/>
    </location>
</feature>
<evidence type="ECO:0000256" key="7">
    <source>
        <dbReference type="ARBA" id="ARBA00023002"/>
    </source>
</evidence>
<dbReference type="Gene3D" id="3.90.700.10">
    <property type="entry name" value="Succinate dehydrogenase/fumarate reductase flavoprotein, catalytic domain"/>
    <property type="match status" value="1"/>
</dbReference>
<protein>
    <recommendedName>
        <fullName evidence="4">Urocanate reductase</fullName>
        <ecNumber evidence="3">1.3.99.33</ecNumber>
    </recommendedName>
</protein>
<keyword evidence="6" id="KW-0274">FAD</keyword>
<evidence type="ECO:0000256" key="1">
    <source>
        <dbReference type="ARBA" id="ARBA00001917"/>
    </source>
</evidence>
<dbReference type="Pfam" id="PF04205">
    <property type="entry name" value="FMN_bind"/>
    <property type="match status" value="1"/>
</dbReference>
<dbReference type="EMBL" id="AP025564">
    <property type="protein sequence ID" value="BDE97262.1"/>
    <property type="molecule type" value="Genomic_DNA"/>
</dbReference>
<dbReference type="Pfam" id="PF00890">
    <property type="entry name" value="FAD_binding_2"/>
    <property type="match status" value="1"/>
</dbReference>
<dbReference type="Proteomes" id="UP001320544">
    <property type="component" value="Chromosome"/>
</dbReference>
<reference evidence="12 13" key="1">
    <citation type="submission" date="2022-01" db="EMBL/GenBank/DDBJ databases">
        <title>Novel bile acid biosynthetic pathways are enriched in the microbiome of centenarians.</title>
        <authorList>
            <person name="Sato Y."/>
            <person name="Atarashi K."/>
            <person name="Plichta R.D."/>
            <person name="Arai Y."/>
            <person name="Sasajima S."/>
            <person name="Kearney M.S."/>
            <person name="Suda W."/>
            <person name="Takeshita K."/>
            <person name="Sasaki T."/>
            <person name="Okamoto S."/>
            <person name="Skelly N.A."/>
            <person name="Okamura Y."/>
            <person name="Vlamakis H."/>
            <person name="Li Y."/>
            <person name="Tanoue T."/>
            <person name="Takei H."/>
            <person name="Nittono H."/>
            <person name="Narushima S."/>
            <person name="Irie J."/>
            <person name="Itoh H."/>
            <person name="Moriya K."/>
            <person name="Sugiura Y."/>
            <person name="Suematsu M."/>
            <person name="Moritoki N."/>
            <person name="Shibata S."/>
            <person name="Littman R.D."/>
            <person name="Fischbach A.M."/>
            <person name="Uwamino Y."/>
            <person name="Inoue T."/>
            <person name="Honda A."/>
            <person name="Hattori M."/>
            <person name="Murai T."/>
            <person name="Xavier J.R."/>
            <person name="Hirose N."/>
            <person name="Honda K."/>
        </authorList>
    </citation>
    <scope>NUCLEOTIDE SEQUENCE [LARGE SCALE GENOMIC DNA]</scope>
    <source>
        <strain evidence="12 13">CE91-St30</strain>
    </source>
</reference>
<keyword evidence="10" id="KW-0472">Membrane</keyword>
<gene>
    <name evidence="12" type="ORF">CE91St30_25950</name>
</gene>
<feature type="domain" description="FMN-binding" evidence="11">
    <location>
        <begin position="76"/>
        <end position="150"/>
    </location>
</feature>
<dbReference type="Gene3D" id="3.50.50.60">
    <property type="entry name" value="FAD/NAD(P)-binding domain"/>
    <property type="match status" value="1"/>
</dbReference>
<evidence type="ECO:0000256" key="2">
    <source>
        <dbReference type="ARBA" id="ARBA00001974"/>
    </source>
</evidence>
<evidence type="ECO:0000256" key="5">
    <source>
        <dbReference type="ARBA" id="ARBA00022630"/>
    </source>
</evidence>
<keyword evidence="5" id="KW-0285">Flavoprotein</keyword>
<dbReference type="InterPro" id="IPR007329">
    <property type="entry name" value="FMN-bd"/>
</dbReference>
<evidence type="ECO:0000256" key="3">
    <source>
        <dbReference type="ARBA" id="ARBA00013137"/>
    </source>
</evidence>
<dbReference type="InterPro" id="IPR027477">
    <property type="entry name" value="Succ_DH/fumarate_Rdtase_cat_sf"/>
</dbReference>
<dbReference type="PANTHER" id="PTHR43400:SF10">
    <property type="entry name" value="3-OXOSTEROID 1-DEHYDROGENASE"/>
    <property type="match status" value="1"/>
</dbReference>
<comment type="cofactor">
    <cofactor evidence="2">
        <name>FAD</name>
        <dbReference type="ChEBI" id="CHEBI:57692"/>
    </cofactor>
</comment>
<dbReference type="InterPro" id="IPR003953">
    <property type="entry name" value="FAD-dep_OxRdtase_2_FAD-bd"/>
</dbReference>